<dbReference type="Proteomes" id="UP001500449">
    <property type="component" value="Unassembled WGS sequence"/>
</dbReference>
<feature type="region of interest" description="Disordered" evidence="1">
    <location>
        <begin position="60"/>
        <end position="86"/>
    </location>
</feature>
<accession>A0ABN2MQA6</accession>
<protein>
    <submittedName>
        <fullName evidence="3">GAF domain-containing protein</fullName>
    </submittedName>
</protein>
<gene>
    <name evidence="3" type="ORF">GCM10009836_10340</name>
</gene>
<organism evidence="3 4">
    <name type="scientific">Pseudonocardia ailaonensis</name>
    <dbReference type="NCBI Taxonomy" id="367279"/>
    <lineage>
        <taxon>Bacteria</taxon>
        <taxon>Bacillati</taxon>
        <taxon>Actinomycetota</taxon>
        <taxon>Actinomycetes</taxon>
        <taxon>Pseudonocardiales</taxon>
        <taxon>Pseudonocardiaceae</taxon>
        <taxon>Pseudonocardia</taxon>
    </lineage>
</organism>
<sequence>MASAVPELRAEAVCALRPGTDVGRHARTLAHLHDAVLAGDAPPDAVRGLVARSWERVLAQGVDPEHGEPGGPLGADEVERRRTSSPLHRVLPELRAALTSVAEDARHVMVVTDADGVLLWREGSTRVRHRADALGFTEGATWSEASVGTNAIGTALAEGAPVQLFAAEHFVRSHHVWTCTACPVHDPRTGELLGVVDVSGPAETIHPTTVALVGTAVKLAEASLWRQHEGRLDALRGVAAPLLSAVDGAGLVVDDHGWVAAVTGMPSIDRVAAPRADRPLAVHGVGVCVPEPVPGGWLLRLAGARALTLTLDLASRPPRAVVDGSSRWVHPLSTRHAEVLVLLARAGAQGMDAGALSAALYGDREHLVTVRAEMSRLRRGLGGLLLARPYRIAADVRVELPDVTPLAATSTAPGIRALSS</sequence>
<evidence type="ECO:0000259" key="2">
    <source>
        <dbReference type="Pfam" id="PF01590"/>
    </source>
</evidence>
<dbReference type="InterPro" id="IPR029016">
    <property type="entry name" value="GAF-like_dom_sf"/>
</dbReference>
<proteinExistence type="predicted"/>
<evidence type="ECO:0000256" key="1">
    <source>
        <dbReference type="SAM" id="MobiDB-lite"/>
    </source>
</evidence>
<keyword evidence="4" id="KW-1185">Reference proteome</keyword>
<name>A0ABN2MQA6_9PSEU</name>
<dbReference type="Gene3D" id="3.30.450.40">
    <property type="match status" value="1"/>
</dbReference>
<dbReference type="EMBL" id="BAAAQK010000003">
    <property type="protein sequence ID" value="GAA1834123.1"/>
    <property type="molecule type" value="Genomic_DNA"/>
</dbReference>
<reference evidence="3 4" key="1">
    <citation type="journal article" date="2019" name="Int. J. Syst. Evol. Microbiol.">
        <title>The Global Catalogue of Microorganisms (GCM) 10K type strain sequencing project: providing services to taxonomists for standard genome sequencing and annotation.</title>
        <authorList>
            <consortium name="The Broad Institute Genomics Platform"/>
            <consortium name="The Broad Institute Genome Sequencing Center for Infectious Disease"/>
            <person name="Wu L."/>
            <person name="Ma J."/>
        </authorList>
    </citation>
    <scope>NUCLEOTIDE SEQUENCE [LARGE SCALE GENOMIC DNA]</scope>
    <source>
        <strain evidence="3 4">JCM 16009</strain>
    </source>
</reference>
<comment type="caution">
    <text evidence="3">The sequence shown here is derived from an EMBL/GenBank/DDBJ whole genome shotgun (WGS) entry which is preliminary data.</text>
</comment>
<evidence type="ECO:0000313" key="3">
    <source>
        <dbReference type="EMBL" id="GAA1834123.1"/>
    </source>
</evidence>
<feature type="domain" description="GAF" evidence="2">
    <location>
        <begin position="98"/>
        <end position="223"/>
    </location>
</feature>
<dbReference type="RefSeq" id="WP_344412861.1">
    <property type="nucleotide sequence ID" value="NZ_BAAAQK010000003.1"/>
</dbReference>
<evidence type="ECO:0000313" key="4">
    <source>
        <dbReference type="Proteomes" id="UP001500449"/>
    </source>
</evidence>
<dbReference type="Pfam" id="PF01590">
    <property type="entry name" value="GAF"/>
    <property type="match status" value="1"/>
</dbReference>
<dbReference type="InterPro" id="IPR003018">
    <property type="entry name" value="GAF"/>
</dbReference>